<evidence type="ECO:0000313" key="3">
    <source>
        <dbReference type="EMBL" id="GAA1840993.1"/>
    </source>
</evidence>
<name>A0ABN2MWY0_9MICO</name>
<sequence>MRRRMIVSTVLLLLAALLTGCVSIPSSGKVQQGDAAPVEAAPDLDILVDPPIVDGTQQQILDGFLLAALSSQNNFQAAYDFLTPAFAEEWQPDAETTVDVLADRGFEQVNETTRRMVTTPAASLGNNGQYEVAAAASPIALPYEFEQIDGQWRISSAPQGIVIDQANFTQVFREYTLYFFDPEYRYLVPDSRWFAGRETAQTSVVQALLGGAAEWLSPGVRTAFPEGTELSPAAVPVTGREAEVSLTGAAFDDRQTAQRMQMQLDASLIGSVRNVGEVAMVLNGVESDAGRPSPQPARDPRVDPRPVVFDGETFGYLSTSGDGITAIDGYSEQIAAADASGAALGPGAEFAAILTPDGVSILAPDEEPLPLDPRAGLITPAVDRAGIIWSVPADTPSDLVWFTTGGDSGRVEVPWSASTIAAIQVSRDGTRMLALLGDGPRTYFVAAAIERAEDGSSISLGPTLLRLADVDGVPIDVAWIDGRTATSLTGLADGSTRLVTQDLGGFANTRSGPSDGVEIDAGNSIRDIRARDAAGTLLVQSGVGWQGRAEGIRFMAAQLPD</sequence>
<feature type="domain" description="GerMN" evidence="2">
    <location>
        <begin position="201"/>
        <end position="291"/>
    </location>
</feature>
<dbReference type="EMBL" id="BAAANK010000008">
    <property type="protein sequence ID" value="GAA1840993.1"/>
    <property type="molecule type" value="Genomic_DNA"/>
</dbReference>
<protein>
    <submittedName>
        <fullName evidence="3">LpqB family beta-propeller domain-containing protein</fullName>
    </submittedName>
</protein>
<gene>
    <name evidence="3" type="ORF">GCM10009750_28890</name>
</gene>
<dbReference type="Pfam" id="PF10646">
    <property type="entry name" value="Germane"/>
    <property type="match status" value="1"/>
</dbReference>
<proteinExistence type="predicted"/>
<reference evidence="4" key="1">
    <citation type="journal article" date="2019" name="Int. J. Syst. Evol. Microbiol.">
        <title>The Global Catalogue of Microorganisms (GCM) 10K type strain sequencing project: providing services to taxonomists for standard genome sequencing and annotation.</title>
        <authorList>
            <consortium name="The Broad Institute Genomics Platform"/>
            <consortium name="The Broad Institute Genome Sequencing Center for Infectious Disease"/>
            <person name="Wu L."/>
            <person name="Ma J."/>
        </authorList>
    </citation>
    <scope>NUCLEOTIDE SEQUENCE [LARGE SCALE GENOMIC DNA]</scope>
    <source>
        <strain evidence="4">JCM 14323</strain>
    </source>
</reference>
<evidence type="ECO:0000259" key="2">
    <source>
        <dbReference type="SMART" id="SM00909"/>
    </source>
</evidence>
<dbReference type="Pfam" id="PF25976">
    <property type="entry name" value="LpqB_N"/>
    <property type="match status" value="1"/>
</dbReference>
<dbReference type="Pfam" id="PF10647">
    <property type="entry name" value="Gmad1"/>
    <property type="match status" value="1"/>
</dbReference>
<feature type="region of interest" description="Disordered" evidence="1">
    <location>
        <begin position="286"/>
        <end position="305"/>
    </location>
</feature>
<dbReference type="SMART" id="SM00909">
    <property type="entry name" value="Germane"/>
    <property type="match status" value="1"/>
</dbReference>
<accession>A0ABN2MWY0</accession>
<evidence type="ECO:0000256" key="1">
    <source>
        <dbReference type="SAM" id="MobiDB-lite"/>
    </source>
</evidence>
<dbReference type="InterPro" id="IPR018910">
    <property type="entry name" value="LpqB_C"/>
</dbReference>
<evidence type="ECO:0000313" key="4">
    <source>
        <dbReference type="Proteomes" id="UP001501746"/>
    </source>
</evidence>
<dbReference type="PROSITE" id="PS51257">
    <property type="entry name" value="PROKAR_LIPOPROTEIN"/>
    <property type="match status" value="1"/>
</dbReference>
<dbReference type="InterPro" id="IPR019606">
    <property type="entry name" value="GerMN"/>
</dbReference>
<organism evidence="3 4">
    <name type="scientific">Agromyces salentinus</name>
    <dbReference type="NCBI Taxonomy" id="269421"/>
    <lineage>
        <taxon>Bacteria</taxon>
        <taxon>Bacillati</taxon>
        <taxon>Actinomycetota</taxon>
        <taxon>Actinomycetes</taxon>
        <taxon>Micrococcales</taxon>
        <taxon>Microbacteriaceae</taxon>
        <taxon>Agromyces</taxon>
    </lineage>
</organism>
<comment type="caution">
    <text evidence="3">The sequence shown here is derived from an EMBL/GenBank/DDBJ whole genome shotgun (WGS) entry which is preliminary data.</text>
</comment>
<dbReference type="Proteomes" id="UP001501746">
    <property type="component" value="Unassembled WGS sequence"/>
</dbReference>
<keyword evidence="4" id="KW-1185">Reference proteome</keyword>
<dbReference type="InterPro" id="IPR059026">
    <property type="entry name" value="LpqB_N"/>
</dbReference>